<comment type="caution">
    <text evidence="1">The sequence shown here is derived from an EMBL/GenBank/DDBJ whole genome shotgun (WGS) entry which is preliminary data.</text>
</comment>
<proteinExistence type="predicted"/>
<name>A0ABW6BDL6_9SPHI</name>
<evidence type="ECO:0000313" key="1">
    <source>
        <dbReference type="EMBL" id="MFD2965950.1"/>
    </source>
</evidence>
<gene>
    <name evidence="1" type="ORF">ACFS7Y_01035</name>
</gene>
<organism evidence="1 2">
    <name type="scientific">Sphingobacterium bambusae</name>
    <dbReference type="NCBI Taxonomy" id="662858"/>
    <lineage>
        <taxon>Bacteria</taxon>
        <taxon>Pseudomonadati</taxon>
        <taxon>Bacteroidota</taxon>
        <taxon>Sphingobacteriia</taxon>
        <taxon>Sphingobacteriales</taxon>
        <taxon>Sphingobacteriaceae</taxon>
        <taxon>Sphingobacterium</taxon>
    </lineage>
</organism>
<dbReference type="Proteomes" id="UP001597525">
    <property type="component" value="Unassembled WGS sequence"/>
</dbReference>
<accession>A0ABW6BDL6</accession>
<dbReference type="RefSeq" id="WP_320184426.1">
    <property type="nucleotide sequence ID" value="NZ_CP138332.1"/>
</dbReference>
<reference evidence="2" key="1">
    <citation type="journal article" date="2019" name="Int. J. Syst. Evol. Microbiol.">
        <title>The Global Catalogue of Microorganisms (GCM) 10K type strain sequencing project: providing services to taxonomists for standard genome sequencing and annotation.</title>
        <authorList>
            <consortium name="The Broad Institute Genomics Platform"/>
            <consortium name="The Broad Institute Genome Sequencing Center for Infectious Disease"/>
            <person name="Wu L."/>
            <person name="Ma J."/>
        </authorList>
    </citation>
    <scope>NUCLEOTIDE SEQUENCE [LARGE SCALE GENOMIC DNA]</scope>
    <source>
        <strain evidence="2">KCTC 22814</strain>
    </source>
</reference>
<protein>
    <submittedName>
        <fullName evidence="1">Uncharacterized protein</fullName>
    </submittedName>
</protein>
<sequence length="62" mass="7180">MLGIMLSISTPARNKQIHYTKNTAYGVMFNIKAENVLIQAASRYKYEFKVFTPNVKDENAYF</sequence>
<evidence type="ECO:0000313" key="2">
    <source>
        <dbReference type="Proteomes" id="UP001597525"/>
    </source>
</evidence>
<keyword evidence="2" id="KW-1185">Reference proteome</keyword>
<dbReference type="EMBL" id="JBHUPB010000002">
    <property type="protein sequence ID" value="MFD2965950.1"/>
    <property type="molecule type" value="Genomic_DNA"/>
</dbReference>